<dbReference type="EMBL" id="BMEC01000015">
    <property type="protein sequence ID" value="GGC51305.1"/>
    <property type="molecule type" value="Genomic_DNA"/>
</dbReference>
<sequence length="175" mass="19441">MLRYFICLFFAGILLSACDKDCEDNPQECAEEQLATDIAIIEEYLTENNLEAQKHPSGLFYHIKEQGSGELPDFGQIVSVNYVGKFLDGRVFDTSVDSVAREAGIYDEKRDYQPFQFTLGRGVITGWNIGISLLKEGGSATLLIPSGYAYGPEGRQSIPPNAVLIFEVELVDIKF</sequence>
<evidence type="ECO:0000256" key="3">
    <source>
        <dbReference type="ARBA" id="ARBA00023110"/>
    </source>
</evidence>
<evidence type="ECO:0000256" key="2">
    <source>
        <dbReference type="ARBA" id="ARBA00006577"/>
    </source>
</evidence>
<feature type="domain" description="PPIase FKBP-type" evidence="7">
    <location>
        <begin position="75"/>
        <end position="174"/>
    </location>
</feature>
<evidence type="ECO:0000256" key="1">
    <source>
        <dbReference type="ARBA" id="ARBA00000971"/>
    </source>
</evidence>
<accession>A0ABQ1N2T6</accession>
<organism evidence="8 9">
    <name type="scientific">Marivirga lumbricoides</name>
    <dbReference type="NCBI Taxonomy" id="1046115"/>
    <lineage>
        <taxon>Bacteria</taxon>
        <taxon>Pseudomonadati</taxon>
        <taxon>Bacteroidota</taxon>
        <taxon>Cytophagia</taxon>
        <taxon>Cytophagales</taxon>
        <taxon>Marivirgaceae</taxon>
        <taxon>Marivirga</taxon>
    </lineage>
</organism>
<evidence type="ECO:0000313" key="8">
    <source>
        <dbReference type="EMBL" id="GGC51305.1"/>
    </source>
</evidence>
<evidence type="ECO:0000259" key="7">
    <source>
        <dbReference type="PROSITE" id="PS50059"/>
    </source>
</evidence>
<dbReference type="Proteomes" id="UP000636010">
    <property type="component" value="Unassembled WGS sequence"/>
</dbReference>
<name>A0ABQ1N2T6_9BACT</name>
<evidence type="ECO:0000256" key="4">
    <source>
        <dbReference type="ARBA" id="ARBA00023235"/>
    </source>
</evidence>
<keyword evidence="9" id="KW-1185">Reference proteome</keyword>
<dbReference type="EC" id="5.2.1.8" evidence="6"/>
<evidence type="ECO:0000313" key="9">
    <source>
        <dbReference type="Proteomes" id="UP000636010"/>
    </source>
</evidence>
<dbReference type="RefSeq" id="WP_188467229.1">
    <property type="nucleotide sequence ID" value="NZ_BAABHU010000015.1"/>
</dbReference>
<dbReference type="Gene3D" id="3.10.50.40">
    <property type="match status" value="1"/>
</dbReference>
<reference evidence="9" key="1">
    <citation type="journal article" date="2019" name="Int. J. Syst. Evol. Microbiol.">
        <title>The Global Catalogue of Microorganisms (GCM) 10K type strain sequencing project: providing services to taxonomists for standard genome sequencing and annotation.</title>
        <authorList>
            <consortium name="The Broad Institute Genomics Platform"/>
            <consortium name="The Broad Institute Genome Sequencing Center for Infectious Disease"/>
            <person name="Wu L."/>
            <person name="Ma J."/>
        </authorList>
    </citation>
    <scope>NUCLEOTIDE SEQUENCE [LARGE SCALE GENOMIC DNA]</scope>
    <source>
        <strain evidence="9">CGMCC 1.10832</strain>
    </source>
</reference>
<keyword evidence="4 5" id="KW-0413">Isomerase</keyword>
<proteinExistence type="inferred from homology"/>
<comment type="catalytic activity">
    <reaction evidence="1 5 6">
        <text>[protein]-peptidylproline (omega=180) = [protein]-peptidylproline (omega=0)</text>
        <dbReference type="Rhea" id="RHEA:16237"/>
        <dbReference type="Rhea" id="RHEA-COMP:10747"/>
        <dbReference type="Rhea" id="RHEA-COMP:10748"/>
        <dbReference type="ChEBI" id="CHEBI:83833"/>
        <dbReference type="ChEBI" id="CHEBI:83834"/>
        <dbReference type="EC" id="5.2.1.8"/>
    </reaction>
</comment>
<gene>
    <name evidence="8" type="ORF">GCM10011506_41290</name>
</gene>
<dbReference type="Pfam" id="PF00254">
    <property type="entry name" value="FKBP_C"/>
    <property type="match status" value="1"/>
</dbReference>
<keyword evidence="3 5" id="KW-0697">Rotamase</keyword>
<protein>
    <recommendedName>
        <fullName evidence="6">Peptidyl-prolyl cis-trans isomerase</fullName>
        <ecNumber evidence="6">5.2.1.8</ecNumber>
    </recommendedName>
</protein>
<dbReference type="PROSITE" id="PS50059">
    <property type="entry name" value="FKBP_PPIASE"/>
    <property type="match status" value="1"/>
</dbReference>
<dbReference type="PANTHER" id="PTHR43811">
    <property type="entry name" value="FKBP-TYPE PEPTIDYL-PROLYL CIS-TRANS ISOMERASE FKPA"/>
    <property type="match status" value="1"/>
</dbReference>
<comment type="similarity">
    <text evidence="2 6">Belongs to the FKBP-type PPIase family.</text>
</comment>
<dbReference type="InterPro" id="IPR001179">
    <property type="entry name" value="PPIase_FKBP_dom"/>
</dbReference>
<evidence type="ECO:0000256" key="6">
    <source>
        <dbReference type="RuleBase" id="RU003915"/>
    </source>
</evidence>
<comment type="caution">
    <text evidence="8">The sequence shown here is derived from an EMBL/GenBank/DDBJ whole genome shotgun (WGS) entry which is preliminary data.</text>
</comment>
<dbReference type="PROSITE" id="PS51257">
    <property type="entry name" value="PROKAR_LIPOPROTEIN"/>
    <property type="match status" value="1"/>
</dbReference>
<evidence type="ECO:0000256" key="5">
    <source>
        <dbReference type="PROSITE-ProRule" id="PRU00277"/>
    </source>
</evidence>
<dbReference type="SUPFAM" id="SSF54534">
    <property type="entry name" value="FKBP-like"/>
    <property type="match status" value="1"/>
</dbReference>
<dbReference type="PANTHER" id="PTHR43811:SF19">
    <property type="entry name" value="39 KDA FK506-BINDING NUCLEAR PROTEIN"/>
    <property type="match status" value="1"/>
</dbReference>
<dbReference type="InterPro" id="IPR046357">
    <property type="entry name" value="PPIase_dom_sf"/>
</dbReference>